<keyword evidence="2" id="KW-1185">Reference proteome</keyword>
<proteinExistence type="predicted"/>
<protein>
    <submittedName>
        <fullName evidence="1">Uncharacterized protein</fullName>
    </submittedName>
</protein>
<organism evidence="1 2">
    <name type="scientific">Hypnocyclicus thermotrophus</name>
    <dbReference type="NCBI Taxonomy" id="1627895"/>
    <lineage>
        <taxon>Bacteria</taxon>
        <taxon>Fusobacteriati</taxon>
        <taxon>Fusobacteriota</taxon>
        <taxon>Fusobacteriia</taxon>
        <taxon>Fusobacteriales</taxon>
        <taxon>Fusobacteriaceae</taxon>
        <taxon>Hypnocyclicus</taxon>
    </lineage>
</organism>
<name>A0AA46E113_9FUSO</name>
<evidence type="ECO:0000313" key="2">
    <source>
        <dbReference type="Proteomes" id="UP000294678"/>
    </source>
</evidence>
<reference evidence="1 2" key="1">
    <citation type="submission" date="2019-03" db="EMBL/GenBank/DDBJ databases">
        <title>Genomic Encyclopedia of Type Strains, Phase IV (KMG-IV): sequencing the most valuable type-strain genomes for metagenomic binning, comparative biology and taxonomic classification.</title>
        <authorList>
            <person name="Goeker M."/>
        </authorList>
    </citation>
    <scope>NUCLEOTIDE SEQUENCE [LARGE SCALE GENOMIC DNA]</scope>
    <source>
        <strain evidence="1 2">DSM 100055</strain>
    </source>
</reference>
<dbReference type="AlphaFoldDB" id="A0AA46E113"/>
<gene>
    <name evidence="1" type="ORF">EV215_0395</name>
</gene>
<comment type="caution">
    <text evidence="1">The sequence shown here is derived from an EMBL/GenBank/DDBJ whole genome shotgun (WGS) entry which is preliminary data.</text>
</comment>
<dbReference type="Proteomes" id="UP000294678">
    <property type="component" value="Unassembled WGS sequence"/>
</dbReference>
<sequence>MNIKNIVKETLDKNKEIYLDTTVGWYKGNKDYRTGGQDIIYSIENNEYYKEYDFVITPNNIEKTKVRITLDEIVEELTKFNVKEEEITSGAIINRGDWEPRG</sequence>
<dbReference type="RefSeq" id="WP_134112296.1">
    <property type="nucleotide sequence ID" value="NZ_SOBG01000001.1"/>
</dbReference>
<accession>A0AA46E113</accession>
<evidence type="ECO:0000313" key="1">
    <source>
        <dbReference type="EMBL" id="TDT72585.1"/>
    </source>
</evidence>
<dbReference type="EMBL" id="SOBG01000001">
    <property type="protein sequence ID" value="TDT72585.1"/>
    <property type="molecule type" value="Genomic_DNA"/>
</dbReference>